<dbReference type="PANTHER" id="PTHR18968">
    <property type="entry name" value="THIAMINE PYROPHOSPHATE ENZYMES"/>
    <property type="match status" value="1"/>
</dbReference>
<keyword evidence="4" id="KW-1185">Reference proteome</keyword>
<dbReference type="SUPFAM" id="SSF52518">
    <property type="entry name" value="Thiamin diphosphate-binding fold (THDP-binding)"/>
    <property type="match status" value="1"/>
</dbReference>
<dbReference type="GO" id="GO:0003984">
    <property type="term" value="F:acetolactate synthase activity"/>
    <property type="evidence" value="ECO:0007669"/>
    <property type="project" value="TreeGrafter"/>
</dbReference>
<dbReference type="GO" id="GO:0030976">
    <property type="term" value="F:thiamine pyrophosphate binding"/>
    <property type="evidence" value="ECO:0007669"/>
    <property type="project" value="InterPro"/>
</dbReference>
<dbReference type="InterPro" id="IPR029061">
    <property type="entry name" value="THDP-binding"/>
</dbReference>
<name>A0A8H5ZRF8_PETAA</name>
<comment type="caution">
    <text evidence="3">The sequence shown here is derived from an EMBL/GenBank/DDBJ whole genome shotgun (WGS) entry which is preliminary data.</text>
</comment>
<organism evidence="3 4">
    <name type="scientific">Petromyces alliaceus</name>
    <name type="common">Aspergillus alliaceus</name>
    <dbReference type="NCBI Taxonomy" id="209559"/>
    <lineage>
        <taxon>Eukaryota</taxon>
        <taxon>Fungi</taxon>
        <taxon>Dikarya</taxon>
        <taxon>Ascomycota</taxon>
        <taxon>Pezizomycotina</taxon>
        <taxon>Eurotiomycetes</taxon>
        <taxon>Eurotiomycetidae</taxon>
        <taxon>Eurotiales</taxon>
        <taxon>Aspergillaceae</taxon>
        <taxon>Aspergillus</taxon>
        <taxon>Aspergillus subgen. Circumdati</taxon>
    </lineage>
</organism>
<evidence type="ECO:0000259" key="2">
    <source>
        <dbReference type="Pfam" id="PF02776"/>
    </source>
</evidence>
<comment type="similarity">
    <text evidence="1">Belongs to the TPP enzyme family.</text>
</comment>
<dbReference type="InterPro" id="IPR045229">
    <property type="entry name" value="TPP_enz"/>
</dbReference>
<evidence type="ECO:0000256" key="1">
    <source>
        <dbReference type="ARBA" id="ARBA00007812"/>
    </source>
</evidence>
<sequence>MLCSPRGLENAILLKIVRPRLPAISCGQVRQQARTATNPTKSVIFSSIGPHYSVTKVTELTVWECVYAENVAARPRDTVYLSLKNDIMFTRSSTLVEPKWTNCHMAEGYARSSGKPGVVPVTSGPGATNVITPMAGSLADGTSMVVFTGQVSTTAIGSNAFQEADAVGISRGCTKWDGMVQNMAELPKQINEAFEIAASGRPSPVLVDLSGDITGGFLRKAIPTESTFSPATSAVARQAVELQKKQVK</sequence>
<dbReference type="Gene3D" id="3.40.50.970">
    <property type="match status" value="1"/>
</dbReference>
<dbReference type="EMBL" id="SPNV01000429">
    <property type="protein sequence ID" value="KAF5855473.1"/>
    <property type="molecule type" value="Genomic_DNA"/>
</dbReference>
<gene>
    <name evidence="3" type="primary">ILV2_3</name>
    <name evidence="3" type="ORF">ETB97_009133</name>
</gene>
<reference evidence="3 4" key="1">
    <citation type="submission" date="2019-04" db="EMBL/GenBank/DDBJ databases">
        <title>Aspergillus burnettii sp. nov., novel species from soil in southeast Queensland.</title>
        <authorList>
            <person name="Gilchrist C.L.M."/>
            <person name="Pitt J.I."/>
            <person name="Lange L."/>
            <person name="Lacey H.J."/>
            <person name="Vuong D."/>
            <person name="Midgley D.J."/>
            <person name="Greenfield P."/>
            <person name="Bradbury M."/>
            <person name="Lacey E."/>
            <person name="Busk P.K."/>
            <person name="Pilgaard B."/>
            <person name="Chooi Y.H."/>
            <person name="Piggott A.M."/>
        </authorList>
    </citation>
    <scope>NUCLEOTIDE SEQUENCE [LARGE SCALE GENOMIC DNA]</scope>
    <source>
        <strain evidence="3 4">FRR 5400</strain>
    </source>
</reference>
<dbReference type="Proteomes" id="UP000541154">
    <property type="component" value="Unassembled WGS sequence"/>
</dbReference>
<dbReference type="InterPro" id="IPR012001">
    <property type="entry name" value="Thiamin_PyroP_enz_TPP-bd_dom"/>
</dbReference>
<feature type="domain" description="Thiamine pyrophosphate enzyme N-terminal TPP-binding" evidence="2">
    <location>
        <begin position="103"/>
        <end position="168"/>
    </location>
</feature>
<dbReference type="Pfam" id="PF02776">
    <property type="entry name" value="TPP_enzyme_N"/>
    <property type="match status" value="1"/>
</dbReference>
<dbReference type="GO" id="GO:0005739">
    <property type="term" value="C:mitochondrion"/>
    <property type="evidence" value="ECO:0007669"/>
    <property type="project" value="TreeGrafter"/>
</dbReference>
<dbReference type="AlphaFoldDB" id="A0A8H5ZRF8"/>
<dbReference type="GO" id="GO:0050660">
    <property type="term" value="F:flavin adenine dinucleotide binding"/>
    <property type="evidence" value="ECO:0007669"/>
    <property type="project" value="TreeGrafter"/>
</dbReference>
<proteinExistence type="inferred from homology"/>
<dbReference type="PANTHER" id="PTHR18968:SF13">
    <property type="entry name" value="ACETOLACTATE SYNTHASE CATALYTIC SUBUNIT, MITOCHONDRIAL"/>
    <property type="match status" value="1"/>
</dbReference>
<dbReference type="GO" id="GO:0009097">
    <property type="term" value="P:isoleucine biosynthetic process"/>
    <property type="evidence" value="ECO:0007669"/>
    <property type="project" value="TreeGrafter"/>
</dbReference>
<evidence type="ECO:0000313" key="4">
    <source>
        <dbReference type="Proteomes" id="UP000541154"/>
    </source>
</evidence>
<protein>
    <submittedName>
        <fullName evidence="3">Acetolactate synthase, mitochondrial</fullName>
    </submittedName>
</protein>
<dbReference type="CDD" id="cd07035">
    <property type="entry name" value="TPP_PYR_POX_like"/>
    <property type="match status" value="1"/>
</dbReference>
<dbReference type="GO" id="GO:0005948">
    <property type="term" value="C:acetolactate synthase complex"/>
    <property type="evidence" value="ECO:0007669"/>
    <property type="project" value="TreeGrafter"/>
</dbReference>
<accession>A0A8H5ZRF8</accession>
<dbReference type="FunFam" id="3.40.50.970:FF:000007">
    <property type="entry name" value="Acetolactate synthase"/>
    <property type="match status" value="1"/>
</dbReference>
<dbReference type="GO" id="GO:0009099">
    <property type="term" value="P:L-valine biosynthetic process"/>
    <property type="evidence" value="ECO:0007669"/>
    <property type="project" value="TreeGrafter"/>
</dbReference>
<evidence type="ECO:0000313" key="3">
    <source>
        <dbReference type="EMBL" id="KAF5855473.1"/>
    </source>
</evidence>